<name>A0A519BM29_9DELT</name>
<dbReference type="Proteomes" id="UP000319296">
    <property type="component" value="Unassembled WGS sequence"/>
</dbReference>
<sequence>MPFMIFKPLEFLWNGWLKFLIVSCLSYFLMYIIIGLMGGVLNAVASSAGYTGGSPVNNAIGTVLAVTVSPSNPASILGFLFVLAIFAYLFLKIPSIAGEIVSGMPNISFSGAASVIIGAASIALAGGRVAGTVAKTAGQVAKAAGKGGKGGDK</sequence>
<gene>
    <name evidence="2" type="ORF">EVG15_06715</name>
</gene>
<evidence type="ECO:0000313" key="3">
    <source>
        <dbReference type="Proteomes" id="UP000319296"/>
    </source>
</evidence>
<protein>
    <submittedName>
        <fullName evidence="2">Uncharacterized protein</fullName>
    </submittedName>
</protein>
<organism evidence="2 3">
    <name type="scientific">Candidatus Acididesulfobacter diazotrophicus</name>
    <dbReference type="NCBI Taxonomy" id="2597226"/>
    <lineage>
        <taxon>Bacteria</taxon>
        <taxon>Deltaproteobacteria</taxon>
        <taxon>Candidatus Acidulodesulfobacterales</taxon>
        <taxon>Candidatus Acididesulfobacter</taxon>
    </lineage>
</organism>
<reference evidence="2 3" key="1">
    <citation type="journal article" date="2019" name="ISME J.">
        <title>Insights into ecological role of a new deltaproteobacterial order Candidatus Acidulodesulfobacterales by metagenomics and metatranscriptomics.</title>
        <authorList>
            <person name="Tan S."/>
            <person name="Liu J."/>
            <person name="Fang Y."/>
            <person name="Hedlund B.P."/>
            <person name="Lian Z.H."/>
            <person name="Huang L.Y."/>
            <person name="Li J.T."/>
            <person name="Huang L.N."/>
            <person name="Li W.J."/>
            <person name="Jiang H.C."/>
            <person name="Dong H.L."/>
            <person name="Shu W.S."/>
        </authorList>
    </citation>
    <scope>NUCLEOTIDE SEQUENCE [LARGE SCALE GENOMIC DNA]</scope>
    <source>
        <strain evidence="2">AP1</strain>
    </source>
</reference>
<feature type="transmembrane region" description="Helical" evidence="1">
    <location>
        <begin position="74"/>
        <end position="91"/>
    </location>
</feature>
<comment type="caution">
    <text evidence="2">The sequence shown here is derived from an EMBL/GenBank/DDBJ whole genome shotgun (WGS) entry which is preliminary data.</text>
</comment>
<feature type="transmembrane region" description="Helical" evidence="1">
    <location>
        <begin position="103"/>
        <end position="125"/>
    </location>
</feature>
<keyword evidence="1" id="KW-0812">Transmembrane</keyword>
<keyword evidence="1" id="KW-1133">Transmembrane helix</keyword>
<evidence type="ECO:0000256" key="1">
    <source>
        <dbReference type="SAM" id="Phobius"/>
    </source>
</evidence>
<evidence type="ECO:0000313" key="2">
    <source>
        <dbReference type="EMBL" id="RZD18289.1"/>
    </source>
</evidence>
<feature type="transmembrane region" description="Helical" evidence="1">
    <location>
        <begin position="12"/>
        <end position="34"/>
    </location>
</feature>
<keyword evidence="1" id="KW-0472">Membrane</keyword>
<dbReference type="AlphaFoldDB" id="A0A519BM29"/>
<dbReference type="EMBL" id="SGBB01000011">
    <property type="protein sequence ID" value="RZD18289.1"/>
    <property type="molecule type" value="Genomic_DNA"/>
</dbReference>
<proteinExistence type="predicted"/>
<accession>A0A519BM29</accession>